<evidence type="ECO:0000313" key="3">
    <source>
        <dbReference type="Proteomes" id="UP000233781"/>
    </source>
</evidence>
<sequence>MKKATSTTTPTGLSARWVPVRTDDGRTRMEMRWSAPSILRRHSAA</sequence>
<evidence type="ECO:0000313" key="2">
    <source>
        <dbReference type="EMBL" id="PKW28119.1"/>
    </source>
</evidence>
<dbReference type="EMBL" id="PJNE01000001">
    <property type="protein sequence ID" value="PKW28119.1"/>
    <property type="molecule type" value="Genomic_DNA"/>
</dbReference>
<evidence type="ECO:0000256" key="1">
    <source>
        <dbReference type="SAM" id="MobiDB-lite"/>
    </source>
</evidence>
<proteinExistence type="predicted"/>
<reference evidence="2 3" key="1">
    <citation type="submission" date="2017-12" db="EMBL/GenBank/DDBJ databases">
        <title>Sequencing the genomes of 1000 Actinobacteria strains.</title>
        <authorList>
            <person name="Klenk H.-P."/>
        </authorList>
    </citation>
    <scope>NUCLEOTIDE SEQUENCE [LARGE SCALE GENOMIC DNA]</scope>
    <source>
        <strain evidence="2 3">DSM 12806</strain>
    </source>
</reference>
<dbReference type="Proteomes" id="UP000233781">
    <property type="component" value="Unassembled WGS sequence"/>
</dbReference>
<dbReference type="AlphaFoldDB" id="A0A2N3YMS9"/>
<gene>
    <name evidence="2" type="ORF">ATL31_2975</name>
</gene>
<keyword evidence="3" id="KW-1185">Reference proteome</keyword>
<accession>A0A2N3YMS9</accession>
<dbReference type="RefSeq" id="WP_170062509.1">
    <property type="nucleotide sequence ID" value="NZ_PJNE01000001.1"/>
</dbReference>
<comment type="caution">
    <text evidence="2">The sequence shown here is derived from an EMBL/GenBank/DDBJ whole genome shotgun (WGS) entry which is preliminary data.</text>
</comment>
<protein>
    <submittedName>
        <fullName evidence="2">Uncharacterized protein</fullName>
    </submittedName>
</protein>
<organism evidence="2 3">
    <name type="scientific">Phycicoccus duodecadis</name>
    <dbReference type="NCBI Taxonomy" id="173053"/>
    <lineage>
        <taxon>Bacteria</taxon>
        <taxon>Bacillati</taxon>
        <taxon>Actinomycetota</taxon>
        <taxon>Actinomycetes</taxon>
        <taxon>Micrococcales</taxon>
        <taxon>Intrasporangiaceae</taxon>
        <taxon>Phycicoccus</taxon>
    </lineage>
</organism>
<name>A0A2N3YMS9_9MICO</name>
<feature type="compositionally biased region" description="Polar residues" evidence="1">
    <location>
        <begin position="1"/>
        <end position="12"/>
    </location>
</feature>
<feature type="region of interest" description="Disordered" evidence="1">
    <location>
        <begin position="1"/>
        <end position="21"/>
    </location>
</feature>